<dbReference type="PANTHER" id="PTHR36842">
    <property type="entry name" value="PROTEIN TOLB HOMOLOG"/>
    <property type="match status" value="1"/>
</dbReference>
<proteinExistence type="inferred from homology"/>
<feature type="non-terminal residue" evidence="2">
    <location>
        <position position="254"/>
    </location>
</feature>
<evidence type="ECO:0000256" key="1">
    <source>
        <dbReference type="ARBA" id="ARBA00009820"/>
    </source>
</evidence>
<accession>A0A382SX84</accession>
<dbReference type="EMBL" id="UINC01132324">
    <property type="protein sequence ID" value="SVD14570.1"/>
    <property type="molecule type" value="Genomic_DNA"/>
</dbReference>
<sequence length="254" mass="28383">MKPFTRVATALLVGLLSLPPSGEAGLREVIVSHTDEKGVLQLYRMKEDGTGSRQLTYSKHGCRMPSCSPDGKKLAYVEQVDHSLAIRVSDPDGQNVRTLIKEGMNLIPSWLPDSEQLVWMKVKPQPKQDPARNAQIHVVNVRTGKARRLFTDKEQLKHSNAMPVVSPTGDRIAFVSNRSGEMRVWVSALDGSDAKLVSEPEKDYHDEIKAPFEQKVPAWSPDGKWIAHWEGVEMIHMSQFTGVPNPRRDQMIAG</sequence>
<evidence type="ECO:0000313" key="2">
    <source>
        <dbReference type="EMBL" id="SVD14570.1"/>
    </source>
</evidence>
<dbReference type="Pfam" id="PF07676">
    <property type="entry name" value="PD40"/>
    <property type="match status" value="3"/>
</dbReference>
<name>A0A382SX84_9ZZZZ</name>
<dbReference type="AlphaFoldDB" id="A0A382SX84"/>
<dbReference type="InterPro" id="IPR011042">
    <property type="entry name" value="6-blade_b-propeller_TolB-like"/>
</dbReference>
<comment type="similarity">
    <text evidence="1">Belongs to the TolB family.</text>
</comment>
<dbReference type="InterPro" id="IPR011659">
    <property type="entry name" value="WD40"/>
</dbReference>
<dbReference type="Gene3D" id="2.120.10.30">
    <property type="entry name" value="TolB, C-terminal domain"/>
    <property type="match status" value="2"/>
</dbReference>
<protein>
    <submittedName>
        <fullName evidence="2">Uncharacterized protein</fullName>
    </submittedName>
</protein>
<reference evidence="2" key="1">
    <citation type="submission" date="2018-05" db="EMBL/GenBank/DDBJ databases">
        <authorList>
            <person name="Lanie J.A."/>
            <person name="Ng W.-L."/>
            <person name="Kazmierczak K.M."/>
            <person name="Andrzejewski T.M."/>
            <person name="Davidsen T.M."/>
            <person name="Wayne K.J."/>
            <person name="Tettelin H."/>
            <person name="Glass J.I."/>
            <person name="Rusch D."/>
            <person name="Podicherti R."/>
            <person name="Tsui H.-C.T."/>
            <person name="Winkler M.E."/>
        </authorList>
    </citation>
    <scope>NUCLEOTIDE SEQUENCE</scope>
</reference>
<dbReference type="SUPFAM" id="SSF69304">
    <property type="entry name" value="Tricorn protease N-terminal domain"/>
    <property type="match status" value="1"/>
</dbReference>
<gene>
    <name evidence="2" type="ORF">METZ01_LOCUS367424</name>
</gene>
<dbReference type="PANTHER" id="PTHR36842:SF1">
    <property type="entry name" value="PROTEIN TOLB"/>
    <property type="match status" value="1"/>
</dbReference>
<organism evidence="2">
    <name type="scientific">marine metagenome</name>
    <dbReference type="NCBI Taxonomy" id="408172"/>
    <lineage>
        <taxon>unclassified sequences</taxon>
        <taxon>metagenomes</taxon>
        <taxon>ecological metagenomes</taxon>
    </lineage>
</organism>